<gene>
    <name evidence="1" type="ORF">GNY06_05715</name>
</gene>
<dbReference type="RefSeq" id="WP_166519188.1">
    <property type="nucleotide sequence ID" value="NZ_JAAABJ010000475.1"/>
</dbReference>
<evidence type="ECO:0000313" key="1">
    <source>
        <dbReference type="EMBL" id="NAW50890.1"/>
    </source>
</evidence>
<dbReference type="Proteomes" id="UP000553459">
    <property type="component" value="Unassembled WGS sequence"/>
</dbReference>
<proteinExistence type="predicted"/>
<dbReference type="AlphaFoldDB" id="A0A845PXU4"/>
<dbReference type="EMBL" id="JAAABJ010000475">
    <property type="protein sequence ID" value="NAW50890.1"/>
    <property type="molecule type" value="Genomic_DNA"/>
</dbReference>
<sequence length="741" mass="86848">MKSLLFLIIPFFLCAQNNLPPHIMDSGFIDQKKEKEPISRYKSDSKALDLLKKVNKNFKKNTPKNQNSYRFKAYSKFFVDFDQDSIQAYQAYIKSMSDSLSLLPSMSSSSTRKKSWRFGDFGYKKTLTQSKIFLWERVLEYKFSKRYGENVDILDNRISGLKQPIYDAMVLQSNIEQIPDEIKKENWILYRYFLIDSIQYQGRDTYVIGFRKKSTPPSHEGPYNGYLYIDQKSYAVAKIENKNNDKGDIENISIWQPIHNSWFLERKYMKVRVGSIGFGKVKKKKKKFGKYLYMENVYFDFEIPSDDLSRKDFKGYNYHVKNTSGSQLYLYRRGNFDTRDAATYCKMDSLAKTKKVEFTLNFLAGIPRGDFRLGPVNLPLDKFFDINRYENLRLGMGVKFNEDLSAYISPDAYIAYGVRDGRWKHRIGIDVRTTLKKDDFFRLEYTDDIAASGKFNQNLWVGKMKIMNAGAGIQNLNYYRYYGFKLSYLNSPINSLTYRVETANYKEYALFDYAYKGIGKTFNNLFSMLSLKYSPNSKYIMTPSGKDMVEQGYPEMYFNWEKGWADFKYYRFDVLALYQLKSLWGQTGLRLYGGYVKGSFPVWKSFESGGLAPEGKNSFMSRFNLTTYLGFATMPSGVYYQDKFGAFYLSHRLPWHFKSFGQNTSSFDMVYKGMIGEFKNPDFHAIKFESLKKLYQEVGIEWNNFLSSQFNLGVFYRVGPYNTPHFKDNFAVQLKLKILGF</sequence>
<reference evidence="1 2" key="1">
    <citation type="submission" date="2019-11" db="EMBL/GenBank/DDBJ databases">
        <title>Characterization of Elizabethkingia argenteiflava sp. nov., isolated from inner surface of Soybean Pods.</title>
        <authorList>
            <person name="Mo S."/>
        </authorList>
    </citation>
    <scope>NUCLEOTIDE SEQUENCE [LARGE SCALE GENOMIC DNA]</scope>
    <source>
        <strain evidence="1 2">YB22</strain>
    </source>
</reference>
<keyword evidence="2" id="KW-1185">Reference proteome</keyword>
<evidence type="ECO:0000313" key="2">
    <source>
        <dbReference type="Proteomes" id="UP000553459"/>
    </source>
</evidence>
<organism evidence="1 2">
    <name type="scientific">Elizabethkingia argenteiflava</name>
    <dbReference type="NCBI Taxonomy" id="2681556"/>
    <lineage>
        <taxon>Bacteria</taxon>
        <taxon>Pseudomonadati</taxon>
        <taxon>Bacteroidota</taxon>
        <taxon>Flavobacteriia</taxon>
        <taxon>Flavobacteriales</taxon>
        <taxon>Weeksellaceae</taxon>
        <taxon>Elizabethkingia</taxon>
    </lineage>
</organism>
<comment type="caution">
    <text evidence="1">The sequence shown here is derived from an EMBL/GenBank/DDBJ whole genome shotgun (WGS) entry which is preliminary data.</text>
</comment>
<protein>
    <submittedName>
        <fullName evidence="1">Uncharacterized protein</fullName>
    </submittedName>
</protein>
<accession>A0A845PXU4</accession>
<name>A0A845PXU4_9FLAO</name>